<dbReference type="AlphaFoldDB" id="A0A319F7R2"/>
<keyword evidence="2" id="KW-1185">Reference proteome</keyword>
<organism evidence="1 2">
    <name type="scientific">Aspergillus sclerotiicarbonarius (strain CBS 121057 / IBT 28362)</name>
    <dbReference type="NCBI Taxonomy" id="1448318"/>
    <lineage>
        <taxon>Eukaryota</taxon>
        <taxon>Fungi</taxon>
        <taxon>Dikarya</taxon>
        <taxon>Ascomycota</taxon>
        <taxon>Pezizomycotina</taxon>
        <taxon>Eurotiomycetes</taxon>
        <taxon>Eurotiomycetidae</taxon>
        <taxon>Eurotiales</taxon>
        <taxon>Aspergillaceae</taxon>
        <taxon>Aspergillus</taxon>
        <taxon>Aspergillus subgen. Circumdati</taxon>
    </lineage>
</organism>
<gene>
    <name evidence="1" type="ORF">BO78DRAFT_412500</name>
</gene>
<proteinExistence type="predicted"/>
<dbReference type="Proteomes" id="UP000248423">
    <property type="component" value="Unassembled WGS sequence"/>
</dbReference>
<sequence length="100" mass="10325">MDKIPDIVPQKKTTTTTTTTAAKSSNTGFAITYIKCSSSTCPVGETCEAYCTCNGGYGVSLSTKTNAAHSTFPICAADPPLTVTTITPTTTSTTLSPHPN</sequence>
<reference evidence="1 2" key="1">
    <citation type="submission" date="2018-02" db="EMBL/GenBank/DDBJ databases">
        <title>The genomes of Aspergillus section Nigri reveals drivers in fungal speciation.</title>
        <authorList>
            <consortium name="DOE Joint Genome Institute"/>
            <person name="Vesth T.C."/>
            <person name="Nybo J."/>
            <person name="Theobald S."/>
            <person name="Brandl J."/>
            <person name="Frisvad J.C."/>
            <person name="Nielsen K.F."/>
            <person name="Lyhne E.K."/>
            <person name="Kogle M.E."/>
            <person name="Kuo A."/>
            <person name="Riley R."/>
            <person name="Clum A."/>
            <person name="Nolan M."/>
            <person name="Lipzen A."/>
            <person name="Salamov A."/>
            <person name="Henrissat B."/>
            <person name="Wiebenga A."/>
            <person name="De vries R.P."/>
            <person name="Grigoriev I.V."/>
            <person name="Mortensen U.H."/>
            <person name="Andersen M.R."/>
            <person name="Baker S.E."/>
        </authorList>
    </citation>
    <scope>NUCLEOTIDE SEQUENCE [LARGE SCALE GENOMIC DNA]</scope>
    <source>
        <strain evidence="1 2">CBS 121057</strain>
    </source>
</reference>
<protein>
    <submittedName>
        <fullName evidence="1">Uncharacterized protein</fullName>
    </submittedName>
</protein>
<dbReference type="VEuPathDB" id="FungiDB:BO78DRAFT_412500"/>
<evidence type="ECO:0000313" key="2">
    <source>
        <dbReference type="Proteomes" id="UP000248423"/>
    </source>
</evidence>
<evidence type="ECO:0000313" key="1">
    <source>
        <dbReference type="EMBL" id="PYI12289.1"/>
    </source>
</evidence>
<dbReference type="EMBL" id="KZ826315">
    <property type="protein sequence ID" value="PYI12289.1"/>
    <property type="molecule type" value="Genomic_DNA"/>
</dbReference>
<dbReference type="STRING" id="1448318.A0A319F7R2"/>
<name>A0A319F7R2_ASPSB</name>
<accession>A0A319F7R2</accession>